<organism evidence="3 4">
    <name type="scientific">Marinococcus luteus</name>
    <dbReference type="NCBI Taxonomy" id="1122204"/>
    <lineage>
        <taxon>Bacteria</taxon>
        <taxon>Bacillati</taxon>
        <taxon>Bacillota</taxon>
        <taxon>Bacilli</taxon>
        <taxon>Bacillales</taxon>
        <taxon>Bacillaceae</taxon>
        <taxon>Marinococcus</taxon>
    </lineage>
</organism>
<feature type="region of interest" description="Disordered" evidence="1">
    <location>
        <begin position="137"/>
        <end position="175"/>
    </location>
</feature>
<evidence type="ECO:0000256" key="1">
    <source>
        <dbReference type="SAM" id="MobiDB-lite"/>
    </source>
</evidence>
<keyword evidence="2" id="KW-1133">Transmembrane helix</keyword>
<sequence>MASKKNKHSLDSYTLGLIAAPELPKEICDEMAEELPDLLKNYVDDRRNWEVEVVLDPFAGVIEKSEPVIEEAQKHKQKHEWDYALCFTDLPIVDGKKLVIADASSDREIGLISLPSLGAMPMRKRVREAMMQLVNEMHHGSSEEERERQNERIAENQEQLENHEDEHSYQVRGRGSRELMGSRLYERFSPIKRTVYSNEEESQHVRFYANLNMRGRTRLLSGMVLANRPWTIFPAFKRVIALAFATGAYGLIFPSFWMLSDTYGFWRFLAVMFTAMVAMTVWFIAAHGLWEKESKAESKFLVRSYNKATAATIGIAIIHYYIILFLMFLVVSLLFIPASQLALNLQGAVTFATYLKISWLACTVATLGGALGAGLESEETVLKATYGYRQRIRNERAKSEKRQESSS</sequence>
<evidence type="ECO:0000313" key="3">
    <source>
        <dbReference type="EMBL" id="SDW94750.1"/>
    </source>
</evidence>
<evidence type="ECO:0000256" key="2">
    <source>
        <dbReference type="SAM" id="Phobius"/>
    </source>
</evidence>
<reference evidence="3 4" key="1">
    <citation type="submission" date="2016-10" db="EMBL/GenBank/DDBJ databases">
        <authorList>
            <person name="de Groot N.N."/>
        </authorList>
    </citation>
    <scope>NUCLEOTIDE SEQUENCE [LARGE SCALE GENOMIC DNA]</scope>
    <source>
        <strain evidence="3 4">DSM 23126</strain>
    </source>
</reference>
<evidence type="ECO:0008006" key="5">
    <source>
        <dbReference type="Google" id="ProtNLM"/>
    </source>
</evidence>
<keyword evidence="4" id="KW-1185">Reference proteome</keyword>
<gene>
    <name evidence="3" type="ORF">SAMN05421781_2854</name>
</gene>
<keyword evidence="2" id="KW-0472">Membrane</keyword>
<dbReference type="EMBL" id="FNNC01000007">
    <property type="protein sequence ID" value="SDW94750.1"/>
    <property type="molecule type" value="Genomic_DNA"/>
</dbReference>
<dbReference type="RefSeq" id="WP_091616508.1">
    <property type="nucleotide sequence ID" value="NZ_FNNC01000007.1"/>
</dbReference>
<protein>
    <recommendedName>
        <fullName evidence="5">5,10-methylene-tetrahydrofolate dehydrogenase/Methenyl tetrahydrofolate cyclohydrolase</fullName>
    </recommendedName>
</protein>
<evidence type="ECO:0000313" key="4">
    <source>
        <dbReference type="Proteomes" id="UP000199488"/>
    </source>
</evidence>
<keyword evidence="2" id="KW-0812">Transmembrane</keyword>
<feature type="transmembrane region" description="Helical" evidence="2">
    <location>
        <begin position="265"/>
        <end position="290"/>
    </location>
</feature>
<dbReference type="STRING" id="1122204.SAMN05421781_2854"/>
<dbReference type="AlphaFoldDB" id="A0A1H2XPJ9"/>
<dbReference type="Proteomes" id="UP000199488">
    <property type="component" value="Unassembled WGS sequence"/>
</dbReference>
<dbReference type="OrthoDB" id="8477132at2"/>
<name>A0A1H2XPJ9_9BACI</name>
<feature type="transmembrane region" description="Helical" evidence="2">
    <location>
        <begin position="311"/>
        <end position="337"/>
    </location>
</feature>
<proteinExistence type="predicted"/>
<accession>A0A1H2XPJ9</accession>
<feature type="transmembrane region" description="Helical" evidence="2">
    <location>
        <begin position="239"/>
        <end position="259"/>
    </location>
</feature>
<feature type="transmembrane region" description="Helical" evidence="2">
    <location>
        <begin position="357"/>
        <end position="375"/>
    </location>
</feature>
<feature type="compositionally biased region" description="Basic and acidic residues" evidence="1">
    <location>
        <begin position="137"/>
        <end position="169"/>
    </location>
</feature>